<reference evidence="1" key="1">
    <citation type="submission" date="2019-12" db="EMBL/GenBank/DDBJ databases">
        <title>An insight into the sialome of adult female Ixodes ricinus ticks feeding for 6 days.</title>
        <authorList>
            <person name="Perner J."/>
            <person name="Ribeiro J.M.C."/>
        </authorList>
    </citation>
    <scope>NUCLEOTIDE SEQUENCE</scope>
    <source>
        <strain evidence="1">Semi-engorged</strain>
        <tissue evidence="1">Salivary glands</tissue>
    </source>
</reference>
<organism evidence="1">
    <name type="scientific">Ixodes ricinus</name>
    <name type="common">Common tick</name>
    <name type="synonym">Acarus ricinus</name>
    <dbReference type="NCBI Taxonomy" id="34613"/>
    <lineage>
        <taxon>Eukaryota</taxon>
        <taxon>Metazoa</taxon>
        <taxon>Ecdysozoa</taxon>
        <taxon>Arthropoda</taxon>
        <taxon>Chelicerata</taxon>
        <taxon>Arachnida</taxon>
        <taxon>Acari</taxon>
        <taxon>Parasitiformes</taxon>
        <taxon>Ixodida</taxon>
        <taxon>Ixodoidea</taxon>
        <taxon>Ixodidae</taxon>
        <taxon>Ixodinae</taxon>
        <taxon>Ixodes</taxon>
    </lineage>
</organism>
<dbReference type="EMBL" id="GIFC01008107">
    <property type="protein sequence ID" value="MXU90190.1"/>
    <property type="molecule type" value="Transcribed_RNA"/>
</dbReference>
<protein>
    <submittedName>
        <fullName evidence="1">Putative secreted protein</fullName>
    </submittedName>
</protein>
<sequence length="113" mass="12322">MYHLFLLPFSLARAPAGRCVRYPESLFHAAIAPSQPTRRHCRRRRVPILRVAGRQAAPHVSALSRESPTRRGRLVSSAAGLPLQAPAPGGPRVTTRCRHLLVVTVAETSVCAL</sequence>
<evidence type="ECO:0000313" key="1">
    <source>
        <dbReference type="EMBL" id="MXU90190.1"/>
    </source>
</evidence>
<accession>A0A6B0UKE9</accession>
<proteinExistence type="predicted"/>
<name>A0A6B0UKE9_IXORI</name>
<dbReference type="AlphaFoldDB" id="A0A6B0UKE9"/>